<gene>
    <name evidence="3" type="ORF">GON03_03655</name>
</gene>
<dbReference type="RefSeq" id="WP_157340368.1">
    <property type="nucleotide sequence ID" value="NZ_WSEK01000004.1"/>
</dbReference>
<dbReference type="GO" id="GO:0016627">
    <property type="term" value="F:oxidoreductase activity, acting on the CH-CH group of donors"/>
    <property type="evidence" value="ECO:0007669"/>
    <property type="project" value="TreeGrafter"/>
</dbReference>
<sequence length="176" mass="18669">MTATNLDTQDHNPTLDLATITARLDRGFPQAPGTGGPDRHSTWVTTLNDDGAPHTTGIGSAWADGAFWFETGPRTRKARNLARDPRCSLALALDEFDLVVEGVASRVTDPALVAARAADWAAGGWPCEVDESGVALTAPFTAPSGGPPPWWVYRVEATSMVALLTVAPGGATRWRF</sequence>
<dbReference type="Gene3D" id="2.30.110.10">
    <property type="entry name" value="Electron Transport, Fmn-binding Protein, Chain A"/>
    <property type="match status" value="1"/>
</dbReference>
<evidence type="ECO:0000256" key="1">
    <source>
        <dbReference type="ARBA" id="ARBA00023002"/>
    </source>
</evidence>
<dbReference type="GO" id="GO:0005829">
    <property type="term" value="C:cytosol"/>
    <property type="evidence" value="ECO:0007669"/>
    <property type="project" value="TreeGrafter"/>
</dbReference>
<dbReference type="InterPro" id="IPR052019">
    <property type="entry name" value="F420H2_bilvrd_red/Heme_oxyg"/>
</dbReference>
<organism evidence="3 4">
    <name type="scientific">Nocardioides agri</name>
    <dbReference type="NCBI Taxonomy" id="2682843"/>
    <lineage>
        <taxon>Bacteria</taxon>
        <taxon>Bacillati</taxon>
        <taxon>Actinomycetota</taxon>
        <taxon>Actinomycetes</taxon>
        <taxon>Propionibacteriales</taxon>
        <taxon>Nocardioidaceae</taxon>
        <taxon>Nocardioides</taxon>
    </lineage>
</organism>
<evidence type="ECO:0000313" key="3">
    <source>
        <dbReference type="EMBL" id="MVQ48264.1"/>
    </source>
</evidence>
<comment type="caution">
    <text evidence="3">The sequence shown here is derived from an EMBL/GenBank/DDBJ whole genome shotgun (WGS) entry which is preliminary data.</text>
</comment>
<keyword evidence="1" id="KW-0560">Oxidoreductase</keyword>
<accession>A0A6L6XM52</accession>
<dbReference type="GO" id="GO:0070967">
    <property type="term" value="F:coenzyme F420 binding"/>
    <property type="evidence" value="ECO:0007669"/>
    <property type="project" value="TreeGrafter"/>
</dbReference>
<protein>
    <submittedName>
        <fullName evidence="3">Pyridoxamine 5'-phosphate oxidase family protein</fullName>
    </submittedName>
</protein>
<dbReference type="Pfam" id="PF01243">
    <property type="entry name" value="PNPOx_N"/>
    <property type="match status" value="1"/>
</dbReference>
<dbReference type="Proteomes" id="UP000473525">
    <property type="component" value="Unassembled WGS sequence"/>
</dbReference>
<reference evidence="3 4" key="1">
    <citation type="submission" date="2019-12" db="EMBL/GenBank/DDBJ databases">
        <authorList>
            <person name="Huq M.A."/>
        </authorList>
    </citation>
    <scope>NUCLEOTIDE SEQUENCE [LARGE SCALE GENOMIC DNA]</scope>
    <source>
        <strain evidence="3 4">MAH-18</strain>
    </source>
</reference>
<proteinExistence type="predicted"/>
<name>A0A6L6XM52_9ACTN</name>
<feature type="domain" description="Pyridoxamine 5'-phosphate oxidase N-terminal" evidence="2">
    <location>
        <begin position="40"/>
        <end position="115"/>
    </location>
</feature>
<dbReference type="SUPFAM" id="SSF50475">
    <property type="entry name" value="FMN-binding split barrel"/>
    <property type="match status" value="1"/>
</dbReference>
<dbReference type="AlphaFoldDB" id="A0A6L6XM52"/>
<dbReference type="PANTHER" id="PTHR35176">
    <property type="entry name" value="HEME OXYGENASE HI_0854-RELATED"/>
    <property type="match status" value="1"/>
</dbReference>
<keyword evidence="4" id="KW-1185">Reference proteome</keyword>
<dbReference type="PANTHER" id="PTHR35176:SF4">
    <property type="entry name" value="PYRIDOXAMINE 5'-PHOSPHATE OXIDASE-RELATED FMN-BINDING"/>
    <property type="match status" value="1"/>
</dbReference>
<evidence type="ECO:0000259" key="2">
    <source>
        <dbReference type="Pfam" id="PF01243"/>
    </source>
</evidence>
<dbReference type="InterPro" id="IPR012349">
    <property type="entry name" value="Split_barrel_FMN-bd"/>
</dbReference>
<dbReference type="EMBL" id="WSEK01000004">
    <property type="protein sequence ID" value="MVQ48264.1"/>
    <property type="molecule type" value="Genomic_DNA"/>
</dbReference>
<dbReference type="InterPro" id="IPR011576">
    <property type="entry name" value="Pyridox_Oxase_N"/>
</dbReference>
<evidence type="ECO:0000313" key="4">
    <source>
        <dbReference type="Proteomes" id="UP000473525"/>
    </source>
</evidence>